<dbReference type="InterPro" id="IPR050155">
    <property type="entry name" value="HAD-like_hydrolase_sf"/>
</dbReference>
<dbReference type="SFLD" id="SFLDG01129">
    <property type="entry name" value="C1.5:_HAD__Beta-PGM__Phosphata"/>
    <property type="match status" value="1"/>
</dbReference>
<dbReference type="Proteomes" id="UP001596053">
    <property type="component" value="Unassembled WGS sequence"/>
</dbReference>
<proteinExistence type="inferred from homology"/>
<dbReference type="GO" id="GO:0050194">
    <property type="term" value="F:phosphonoacetaldehyde hydrolase activity"/>
    <property type="evidence" value="ECO:0007669"/>
    <property type="project" value="UniProtKB-EC"/>
</dbReference>
<dbReference type="NCBIfam" id="TIGR01422">
    <property type="entry name" value="phosphonatase"/>
    <property type="match status" value="1"/>
</dbReference>
<keyword evidence="1" id="KW-0479">Metal-binding</keyword>
<dbReference type="SFLD" id="SFLDG01135">
    <property type="entry name" value="C1.5.6:_HAD__Beta-PGM__Phospha"/>
    <property type="match status" value="1"/>
</dbReference>
<comment type="similarity">
    <text evidence="1">Belongs to the HAD-like hydrolase superfamily. PhnX family.</text>
</comment>
<dbReference type="RefSeq" id="WP_377798966.1">
    <property type="nucleotide sequence ID" value="NZ_JBHSLW010000018.1"/>
</dbReference>
<dbReference type="InterPro" id="IPR023214">
    <property type="entry name" value="HAD_sf"/>
</dbReference>
<feature type="active site" description="Nucleophile" evidence="1">
    <location>
        <position position="18"/>
    </location>
</feature>
<dbReference type="InterPro" id="IPR036412">
    <property type="entry name" value="HAD-like_sf"/>
</dbReference>
<comment type="cofactor">
    <cofactor evidence="1">
        <name>Mg(2+)</name>
        <dbReference type="ChEBI" id="CHEBI:18420"/>
    </cofactor>
    <text evidence="1">Binds 1 Mg(2+) ion per subunit.</text>
</comment>
<accession>A0ABW0IUK5</accession>
<protein>
    <recommendedName>
        <fullName evidence="1">Phosphonoacetaldehyde hydrolase</fullName>
        <shortName evidence="1">Phosphonatase</shortName>
        <ecNumber evidence="1">3.11.1.1</ecNumber>
    </recommendedName>
    <alternativeName>
        <fullName evidence="1">Phosphonoacetaldehyde phosphonohydrolase</fullName>
    </alternativeName>
</protein>
<dbReference type="Gene3D" id="1.10.150.240">
    <property type="entry name" value="Putative phosphatase, domain 2"/>
    <property type="match status" value="1"/>
</dbReference>
<dbReference type="PANTHER" id="PTHR43434">
    <property type="entry name" value="PHOSPHOGLYCOLATE PHOSPHATASE"/>
    <property type="match status" value="1"/>
</dbReference>
<reference evidence="3" key="1">
    <citation type="journal article" date="2019" name="Int. J. Syst. Evol. Microbiol.">
        <title>The Global Catalogue of Microorganisms (GCM) 10K type strain sequencing project: providing services to taxonomists for standard genome sequencing and annotation.</title>
        <authorList>
            <consortium name="The Broad Institute Genomics Platform"/>
            <consortium name="The Broad Institute Genome Sequencing Center for Infectious Disease"/>
            <person name="Wu L."/>
            <person name="Ma J."/>
        </authorList>
    </citation>
    <scope>NUCLEOTIDE SEQUENCE [LARGE SCALE GENOMIC DNA]</scope>
    <source>
        <strain evidence="3">NCAIM B.01391</strain>
    </source>
</reference>
<comment type="caution">
    <text evidence="2">The sequence shown here is derived from an EMBL/GenBank/DDBJ whole genome shotgun (WGS) entry which is preliminary data.</text>
</comment>
<keyword evidence="3" id="KW-1185">Reference proteome</keyword>
<feature type="binding site" evidence="1">
    <location>
        <position position="192"/>
    </location>
    <ligand>
        <name>Mg(2+)</name>
        <dbReference type="ChEBI" id="CHEBI:18420"/>
    </ligand>
</feature>
<sequence>MSALSLLPFQTVKAVVLDWAGTVVDFGSRAPMGAFVEVFARFGVTITIAQARGPMGLPKRAHIAALLAEPAIAEAWRAAHGEMPGEAAIDAVYAEFVPLNAAVVTDYADLIPGAADSIANLRRRGLKIGSTTGYTREIMERLLTVAAAQGYQPDNLVCAGDLVEGRPSPLMMYRCFADLGVYPPSSVIKVDDTEPGIAEGVAAGTWTVGLAVSGNCVGLSLAEWNELPLLEQQKLRGEAAAKLRAAGADYVIDSIAELVGVVEAIEATLTARQSAKQSA</sequence>
<keyword evidence="1" id="KW-0704">Schiff base</keyword>
<feature type="binding site" evidence="1">
    <location>
        <position position="18"/>
    </location>
    <ligand>
        <name>Mg(2+)</name>
        <dbReference type="ChEBI" id="CHEBI:18420"/>
    </ligand>
</feature>
<name>A0ABW0IUK5_9HYPH</name>
<dbReference type="PANTHER" id="PTHR43434:SF19">
    <property type="entry name" value="PHOSPHONOACETALDEHYDE HYDROLASE"/>
    <property type="match status" value="1"/>
</dbReference>
<evidence type="ECO:0000313" key="2">
    <source>
        <dbReference type="EMBL" id="MFC5420558.1"/>
    </source>
</evidence>
<keyword evidence="1" id="KW-0460">Magnesium</keyword>
<dbReference type="SFLD" id="SFLDS00003">
    <property type="entry name" value="Haloacid_Dehalogenase"/>
    <property type="match status" value="1"/>
</dbReference>
<dbReference type="EMBL" id="JBHSLW010000018">
    <property type="protein sequence ID" value="MFC5420558.1"/>
    <property type="molecule type" value="Genomic_DNA"/>
</dbReference>
<comment type="catalytic activity">
    <reaction evidence="1">
        <text>phosphonoacetaldehyde + H2O = acetaldehyde + phosphate + H(+)</text>
        <dbReference type="Rhea" id="RHEA:18905"/>
        <dbReference type="ChEBI" id="CHEBI:15343"/>
        <dbReference type="ChEBI" id="CHEBI:15377"/>
        <dbReference type="ChEBI" id="CHEBI:15378"/>
        <dbReference type="ChEBI" id="CHEBI:43474"/>
        <dbReference type="ChEBI" id="CHEBI:58383"/>
        <dbReference type="EC" id="3.11.1.1"/>
    </reaction>
</comment>
<comment type="function">
    <text evidence="1">Involved in phosphonate degradation.</text>
</comment>
<feature type="binding site" evidence="1">
    <location>
        <position position="20"/>
    </location>
    <ligand>
        <name>Mg(2+)</name>
        <dbReference type="ChEBI" id="CHEBI:18420"/>
    </ligand>
</feature>
<organism evidence="2 3">
    <name type="scientific">Bosea eneae</name>
    <dbReference type="NCBI Taxonomy" id="151454"/>
    <lineage>
        <taxon>Bacteria</taxon>
        <taxon>Pseudomonadati</taxon>
        <taxon>Pseudomonadota</taxon>
        <taxon>Alphaproteobacteria</taxon>
        <taxon>Hyphomicrobiales</taxon>
        <taxon>Boseaceae</taxon>
        <taxon>Bosea</taxon>
    </lineage>
</organism>
<keyword evidence="1 2" id="KW-0378">Hydrolase</keyword>
<dbReference type="Gene3D" id="3.40.50.1000">
    <property type="entry name" value="HAD superfamily/HAD-like"/>
    <property type="match status" value="1"/>
</dbReference>
<evidence type="ECO:0000256" key="1">
    <source>
        <dbReference type="HAMAP-Rule" id="MF_01375"/>
    </source>
</evidence>
<dbReference type="SUPFAM" id="SSF56784">
    <property type="entry name" value="HAD-like"/>
    <property type="match status" value="1"/>
</dbReference>
<dbReference type="InterPro" id="IPR006323">
    <property type="entry name" value="Phosphonoacetald_hydro"/>
</dbReference>
<gene>
    <name evidence="1 2" type="primary">phnX</name>
    <name evidence="2" type="ORF">ACFPOB_13410</name>
</gene>
<dbReference type="HAMAP" id="MF_01375">
    <property type="entry name" value="PhnX"/>
    <property type="match status" value="1"/>
</dbReference>
<dbReference type="InterPro" id="IPR023198">
    <property type="entry name" value="PGP-like_dom2"/>
</dbReference>
<dbReference type="EC" id="3.11.1.1" evidence="1"/>
<dbReference type="Pfam" id="PF00702">
    <property type="entry name" value="Hydrolase"/>
    <property type="match status" value="1"/>
</dbReference>
<feature type="active site" description="Schiff-base intermediate with substrate" evidence="1">
    <location>
        <position position="59"/>
    </location>
</feature>
<evidence type="ECO:0000313" key="3">
    <source>
        <dbReference type="Proteomes" id="UP001596053"/>
    </source>
</evidence>
<comment type="subunit">
    <text evidence="1">Homodimer.</text>
</comment>